<keyword evidence="4" id="KW-0804">Transcription</keyword>
<dbReference type="Pfam" id="PF00126">
    <property type="entry name" value="HTH_1"/>
    <property type="match status" value="1"/>
</dbReference>
<dbReference type="PROSITE" id="PS50931">
    <property type="entry name" value="HTH_LYSR"/>
    <property type="match status" value="1"/>
</dbReference>
<name>A0ABU7V0T7_9GAMM</name>
<dbReference type="SUPFAM" id="SSF53850">
    <property type="entry name" value="Periplasmic binding protein-like II"/>
    <property type="match status" value="1"/>
</dbReference>
<dbReference type="InterPro" id="IPR036390">
    <property type="entry name" value="WH_DNA-bd_sf"/>
</dbReference>
<dbReference type="SUPFAM" id="SSF46785">
    <property type="entry name" value="Winged helix' DNA-binding domain"/>
    <property type="match status" value="1"/>
</dbReference>
<feature type="domain" description="HTH lysR-type" evidence="5">
    <location>
        <begin position="1"/>
        <end position="59"/>
    </location>
</feature>
<evidence type="ECO:0000259" key="5">
    <source>
        <dbReference type="PROSITE" id="PS50931"/>
    </source>
</evidence>
<evidence type="ECO:0000256" key="4">
    <source>
        <dbReference type="ARBA" id="ARBA00023163"/>
    </source>
</evidence>
<reference evidence="6 7" key="1">
    <citation type="submission" date="2024-01" db="EMBL/GenBank/DDBJ databases">
        <title>Novel species of the genus Luteimonas isolated from rivers.</title>
        <authorList>
            <person name="Lu H."/>
        </authorList>
    </citation>
    <scope>NUCLEOTIDE SEQUENCE [LARGE SCALE GENOMIC DNA]</scope>
    <source>
        <strain evidence="6 7">FXH3W</strain>
    </source>
</reference>
<dbReference type="Gene3D" id="3.40.190.290">
    <property type="match status" value="1"/>
</dbReference>
<keyword evidence="3" id="KW-0238">DNA-binding</keyword>
<evidence type="ECO:0000313" key="7">
    <source>
        <dbReference type="Proteomes" id="UP001356170"/>
    </source>
</evidence>
<evidence type="ECO:0000256" key="3">
    <source>
        <dbReference type="ARBA" id="ARBA00023125"/>
    </source>
</evidence>
<sequence length="308" mass="34744">MRDLNDLQYFALVVEHGGYAAAERASGISKSRLSRRVADLEEQLGVRLIQRSTRRFAVTEVGNDVYRQARGILDQAQELRDRVEQVISAPRGVVRMSVPSSIAQVHLSELLPKFRAEYPDIRVVLQVTNRRVDLINEQLDIAMRVRSRIEGDADFVVREFGTTRELLVASPEYLATAPALNTPEDLQQHATLVNSADETQHQWELHGPGQEVRRIPLKPVIAGSDFSMLLRLAVNGAGVTMLPETVCHQHVRDKELRIVLPDWNLPQGIAHMVYPSRRGVLPAVRAMIDFLAREMPLLWAQQRVDCGE</sequence>
<evidence type="ECO:0000313" key="6">
    <source>
        <dbReference type="EMBL" id="MEF2156118.1"/>
    </source>
</evidence>
<dbReference type="PANTHER" id="PTHR30537">
    <property type="entry name" value="HTH-TYPE TRANSCRIPTIONAL REGULATOR"/>
    <property type="match status" value="1"/>
</dbReference>
<dbReference type="InterPro" id="IPR005119">
    <property type="entry name" value="LysR_subst-bd"/>
</dbReference>
<dbReference type="EMBL" id="JAZHBO010000002">
    <property type="protein sequence ID" value="MEF2156118.1"/>
    <property type="molecule type" value="Genomic_DNA"/>
</dbReference>
<dbReference type="PANTHER" id="PTHR30537:SF31">
    <property type="entry name" value="TRANSCRIPTIONAL REGULATOR, LYSR FAMILY"/>
    <property type="match status" value="1"/>
</dbReference>
<protein>
    <submittedName>
        <fullName evidence="6">LysR substrate-binding domain-containing protein</fullName>
    </submittedName>
</protein>
<comment type="similarity">
    <text evidence="1">Belongs to the LysR transcriptional regulatory family.</text>
</comment>
<gene>
    <name evidence="6" type="ORF">V3390_07740</name>
</gene>
<dbReference type="InterPro" id="IPR000847">
    <property type="entry name" value="LysR_HTH_N"/>
</dbReference>
<evidence type="ECO:0000256" key="2">
    <source>
        <dbReference type="ARBA" id="ARBA00023015"/>
    </source>
</evidence>
<proteinExistence type="inferred from homology"/>
<organism evidence="6 7">
    <name type="scientific">Aquilutibacter rugosus</name>
    <dbReference type="NCBI Taxonomy" id="3115820"/>
    <lineage>
        <taxon>Bacteria</taxon>
        <taxon>Pseudomonadati</taxon>
        <taxon>Pseudomonadota</taxon>
        <taxon>Gammaproteobacteria</taxon>
        <taxon>Lysobacterales</taxon>
        <taxon>Lysobacteraceae</taxon>
        <taxon>Aquilutibacter</taxon>
    </lineage>
</organism>
<keyword evidence="7" id="KW-1185">Reference proteome</keyword>
<dbReference type="InterPro" id="IPR036388">
    <property type="entry name" value="WH-like_DNA-bd_sf"/>
</dbReference>
<dbReference type="Pfam" id="PF03466">
    <property type="entry name" value="LysR_substrate"/>
    <property type="match status" value="1"/>
</dbReference>
<dbReference type="Gene3D" id="1.10.10.10">
    <property type="entry name" value="Winged helix-like DNA-binding domain superfamily/Winged helix DNA-binding domain"/>
    <property type="match status" value="1"/>
</dbReference>
<comment type="caution">
    <text evidence="6">The sequence shown here is derived from an EMBL/GenBank/DDBJ whole genome shotgun (WGS) entry which is preliminary data.</text>
</comment>
<accession>A0ABU7V0T7</accession>
<keyword evidence="2" id="KW-0805">Transcription regulation</keyword>
<dbReference type="Proteomes" id="UP001356170">
    <property type="component" value="Unassembled WGS sequence"/>
</dbReference>
<dbReference type="RefSeq" id="WP_331688737.1">
    <property type="nucleotide sequence ID" value="NZ_JAZHBN010000001.1"/>
</dbReference>
<evidence type="ECO:0000256" key="1">
    <source>
        <dbReference type="ARBA" id="ARBA00009437"/>
    </source>
</evidence>
<dbReference type="InterPro" id="IPR058163">
    <property type="entry name" value="LysR-type_TF_proteobact-type"/>
</dbReference>